<evidence type="ECO:0000313" key="3">
    <source>
        <dbReference type="EMBL" id="GIF79012.1"/>
    </source>
</evidence>
<dbReference type="Pfam" id="PF03793">
    <property type="entry name" value="PASTA"/>
    <property type="match status" value="1"/>
</dbReference>
<dbReference type="CDD" id="cd06577">
    <property type="entry name" value="PASTA_pknB"/>
    <property type="match status" value="1"/>
</dbReference>
<comment type="caution">
    <text evidence="3">The sequence shown here is derived from an EMBL/GenBank/DDBJ whole genome shotgun (WGS) entry which is preliminary data.</text>
</comment>
<evidence type="ECO:0000259" key="2">
    <source>
        <dbReference type="PROSITE" id="PS51178"/>
    </source>
</evidence>
<sequence length="240" mass="25272">MGGSASWAARAAALVCAGALGACAAQVPPAEIPPPPSPSTGPTARVPDLTNKSVDLVEKEFPAAGLVALIRYEPGLLLEPGTVAVTDPPPGTIAAAGSVVRVVVAGAPKNLDDYIRGNHEVFLGSTLSSDRTLVLSVYQKGPDSGAVIEGARRFIKVKQYRVVSCPRSRVDLEQVQIELHRRDFLPRAADLKFSTQVDPASCALRLSADLTDEETEQLMKRYEGALVIERGSGAGYGVRT</sequence>
<dbReference type="Gene3D" id="3.30.10.20">
    <property type="match status" value="1"/>
</dbReference>
<accession>A0A8J3JED6</accession>
<protein>
    <recommendedName>
        <fullName evidence="2">PASTA domain-containing protein</fullName>
    </recommendedName>
</protein>
<dbReference type="InterPro" id="IPR005543">
    <property type="entry name" value="PASTA_dom"/>
</dbReference>
<reference evidence="3 4" key="1">
    <citation type="submission" date="2021-01" db="EMBL/GenBank/DDBJ databases">
        <title>Whole genome shotgun sequence of Catellatospora bangladeshensis NBRC 107357.</title>
        <authorList>
            <person name="Komaki H."/>
            <person name="Tamura T."/>
        </authorList>
    </citation>
    <scope>NUCLEOTIDE SEQUENCE [LARGE SCALE GENOMIC DNA]</scope>
    <source>
        <strain evidence="3 4">NBRC 107357</strain>
    </source>
</reference>
<feature type="signal peptide" evidence="1">
    <location>
        <begin position="1"/>
        <end position="24"/>
    </location>
</feature>
<evidence type="ECO:0000256" key="1">
    <source>
        <dbReference type="SAM" id="SignalP"/>
    </source>
</evidence>
<dbReference type="AlphaFoldDB" id="A0A8J3JED6"/>
<dbReference type="RefSeq" id="WP_203740930.1">
    <property type="nucleotide sequence ID" value="NZ_BONF01000003.1"/>
</dbReference>
<feature type="domain" description="PASTA" evidence="2">
    <location>
        <begin position="40"/>
        <end position="106"/>
    </location>
</feature>
<proteinExistence type="predicted"/>
<name>A0A8J3JED6_9ACTN</name>
<keyword evidence="1" id="KW-0732">Signal</keyword>
<dbReference type="PROSITE" id="PS51178">
    <property type="entry name" value="PASTA"/>
    <property type="match status" value="1"/>
</dbReference>
<dbReference type="SMART" id="SM00740">
    <property type="entry name" value="PASTA"/>
    <property type="match status" value="1"/>
</dbReference>
<organism evidence="3 4">
    <name type="scientific">Catellatospora bangladeshensis</name>
    <dbReference type="NCBI Taxonomy" id="310355"/>
    <lineage>
        <taxon>Bacteria</taxon>
        <taxon>Bacillati</taxon>
        <taxon>Actinomycetota</taxon>
        <taxon>Actinomycetes</taxon>
        <taxon>Micromonosporales</taxon>
        <taxon>Micromonosporaceae</taxon>
        <taxon>Catellatospora</taxon>
    </lineage>
</organism>
<evidence type="ECO:0000313" key="4">
    <source>
        <dbReference type="Proteomes" id="UP000601223"/>
    </source>
</evidence>
<dbReference type="Proteomes" id="UP000601223">
    <property type="component" value="Unassembled WGS sequence"/>
</dbReference>
<gene>
    <name evidence="3" type="ORF">Cba03nite_03610</name>
</gene>
<feature type="chain" id="PRO_5035178464" description="PASTA domain-containing protein" evidence="1">
    <location>
        <begin position="25"/>
        <end position="240"/>
    </location>
</feature>
<keyword evidence="4" id="KW-1185">Reference proteome</keyword>
<dbReference type="EMBL" id="BONF01000003">
    <property type="protein sequence ID" value="GIF79012.1"/>
    <property type="molecule type" value="Genomic_DNA"/>
</dbReference>